<reference evidence="2 3" key="1">
    <citation type="submission" date="2017-06" db="EMBL/GenBank/DDBJ databases">
        <title>Draft genome sequence of Fusobacterium nucleatum subsp. polymorphum KCOM 1260 (=ChDC F218).</title>
        <authorList>
            <person name="Kook J.-K."/>
            <person name="Park S.-N."/>
            <person name="Lim Y.K."/>
            <person name="Roh H."/>
        </authorList>
    </citation>
    <scope>NUCLEOTIDE SEQUENCE [LARGE SCALE GENOMIC DNA]</scope>
    <source>
        <strain evidence="3">KCOM 1260 (ChDC F218)</strain>
    </source>
</reference>
<keyword evidence="3" id="KW-1185">Reference proteome</keyword>
<accession>A0A1Z3CKH5</accession>
<dbReference type="SUPFAM" id="SSF54593">
    <property type="entry name" value="Glyoxalase/Bleomycin resistance protein/Dihydroxybiphenyl dioxygenase"/>
    <property type="match status" value="1"/>
</dbReference>
<dbReference type="Pfam" id="PF00903">
    <property type="entry name" value="Glyoxalase"/>
    <property type="match status" value="1"/>
</dbReference>
<gene>
    <name evidence="2" type="ORF">CBG50_04760</name>
</gene>
<dbReference type="InterPro" id="IPR037523">
    <property type="entry name" value="VOC_core"/>
</dbReference>
<dbReference type="Gene3D" id="3.10.180.10">
    <property type="entry name" value="2,3-Dihydroxybiphenyl 1,2-Dioxygenase, domain 1"/>
    <property type="match status" value="1"/>
</dbReference>
<evidence type="ECO:0000259" key="1">
    <source>
        <dbReference type="PROSITE" id="PS51819"/>
    </source>
</evidence>
<dbReference type="PANTHER" id="PTHR36437:SF2">
    <property type="entry name" value="GLYOXALASE_BLEOMYCIN RESISTANCE PROTEIN_DIOXYGENASE"/>
    <property type="match status" value="1"/>
</dbReference>
<dbReference type="EMBL" id="CP021934">
    <property type="protein sequence ID" value="ASC04144.1"/>
    <property type="molecule type" value="Genomic_DNA"/>
</dbReference>
<dbReference type="Proteomes" id="UP000196759">
    <property type="component" value="Chromosome"/>
</dbReference>
<evidence type="ECO:0000313" key="2">
    <source>
        <dbReference type="EMBL" id="ASC04144.1"/>
    </source>
</evidence>
<organism evidence="2 3">
    <name type="scientific">Fusobacterium nucleatum subsp. polymorphum</name>
    <name type="common">Fusobacterium polymorphum</name>
    <dbReference type="NCBI Taxonomy" id="76857"/>
    <lineage>
        <taxon>Bacteria</taxon>
        <taxon>Fusobacteriati</taxon>
        <taxon>Fusobacteriota</taxon>
        <taxon>Fusobacteriia</taxon>
        <taxon>Fusobacteriales</taxon>
        <taxon>Fusobacteriaceae</taxon>
        <taxon>Fusobacterium</taxon>
    </lineage>
</organism>
<dbReference type="InterPro" id="IPR029068">
    <property type="entry name" value="Glyas_Bleomycin-R_OHBP_Dase"/>
</dbReference>
<evidence type="ECO:0000313" key="3">
    <source>
        <dbReference type="Proteomes" id="UP000196759"/>
    </source>
</evidence>
<feature type="domain" description="VOC" evidence="1">
    <location>
        <begin position="3"/>
        <end position="114"/>
    </location>
</feature>
<name>A0A1Z3CKH5_FUSNP</name>
<keyword evidence="2" id="KW-0456">Lyase</keyword>
<dbReference type="GO" id="GO:0016829">
    <property type="term" value="F:lyase activity"/>
    <property type="evidence" value="ECO:0007669"/>
    <property type="project" value="UniProtKB-KW"/>
</dbReference>
<proteinExistence type="predicted"/>
<sequence>MKEIDNLFLPVDDFEKAKEYYEKKLGLEIKFDFSDIGMIAYKVGTEEAAIILKDKKKFSDVKSTIWFVVDDVNTEYKKMLENNIKFLTAPFAIRTGNAVEFEDPFGNRFGITDYRKQ</sequence>
<protein>
    <submittedName>
        <fullName evidence="2">Lactoylglutathione lyase</fullName>
    </submittedName>
</protein>
<dbReference type="AlphaFoldDB" id="A0A1Z3CKH5"/>
<dbReference type="PROSITE" id="PS51819">
    <property type="entry name" value="VOC"/>
    <property type="match status" value="1"/>
</dbReference>
<dbReference type="InterPro" id="IPR004360">
    <property type="entry name" value="Glyas_Fos-R_dOase_dom"/>
</dbReference>
<dbReference type="PANTHER" id="PTHR36437">
    <property type="entry name" value="GLYOXALASE/BLEOMYCIN RESISTANCE PROTEIN/DIOXYGENASE"/>
    <property type="match status" value="1"/>
</dbReference>